<sequence>MKSKVRLVVAVIAAAMCPFVAKAQVDLGVKAGLSIPNLTSGNSSNPINSGWSSRLGLDAGLQAEFHLTKHFSIQPEVRYSSQGGKKDGTQGFTPSPEMAQYFQATGQPVPPYVYANYNNQAKFNYLMVPVLAKYHFGFSPKWDLYVAAGPFVSFLLSGKNVTDGKSSVYYDEALSKPLQGFPEVDFNRTTDIKNDLKKANWGISGQVGVAYHINSRSAVFIEGGGNYGFVKIQKDKVNGENNTGAGVVVLGYSYRIKDKK</sequence>
<keyword evidence="1" id="KW-0732">Signal</keyword>
<dbReference type="Proteomes" id="UP000659124">
    <property type="component" value="Unassembled WGS sequence"/>
</dbReference>
<evidence type="ECO:0000313" key="4">
    <source>
        <dbReference type="Proteomes" id="UP000659124"/>
    </source>
</evidence>
<comment type="caution">
    <text evidence="3">The sequence shown here is derived from an EMBL/GenBank/DDBJ whole genome shotgun (WGS) entry which is preliminary data.</text>
</comment>
<keyword evidence="4" id="KW-1185">Reference proteome</keyword>
<dbReference type="Gene3D" id="2.40.160.20">
    <property type="match status" value="1"/>
</dbReference>
<proteinExistence type="predicted"/>
<feature type="signal peptide" evidence="1">
    <location>
        <begin position="1"/>
        <end position="23"/>
    </location>
</feature>
<evidence type="ECO:0000256" key="1">
    <source>
        <dbReference type="SAM" id="SignalP"/>
    </source>
</evidence>
<accession>A0ABR7TS35</accession>
<reference evidence="3 4" key="1">
    <citation type="submission" date="2020-09" db="EMBL/GenBank/DDBJ databases">
        <title>Genome sequences of type strains of Chitinophaga qingshengii and Chitinophaga varians.</title>
        <authorList>
            <person name="Kittiwongwattana C."/>
        </authorList>
    </citation>
    <scope>NUCLEOTIDE SEQUENCE [LARGE SCALE GENOMIC DNA]</scope>
    <source>
        <strain evidence="3 4">JCM 30026</strain>
    </source>
</reference>
<feature type="chain" id="PRO_5046974853" evidence="1">
    <location>
        <begin position="24"/>
        <end position="260"/>
    </location>
</feature>
<dbReference type="InterPro" id="IPR025665">
    <property type="entry name" value="Beta-barrel_OMP_2"/>
</dbReference>
<dbReference type="Pfam" id="PF13568">
    <property type="entry name" value="OMP_b-brl_2"/>
    <property type="match status" value="1"/>
</dbReference>
<dbReference type="EMBL" id="JACVFC010000002">
    <property type="protein sequence ID" value="MBC9932204.1"/>
    <property type="molecule type" value="Genomic_DNA"/>
</dbReference>
<dbReference type="RefSeq" id="WP_188089337.1">
    <property type="nucleotide sequence ID" value="NZ_JACVFC010000002.1"/>
</dbReference>
<feature type="domain" description="Outer membrane protein beta-barrel" evidence="2">
    <location>
        <begin position="25"/>
        <end position="232"/>
    </location>
</feature>
<name>A0ABR7TS35_9BACT</name>
<dbReference type="InterPro" id="IPR011250">
    <property type="entry name" value="OMP/PagP_B-barrel"/>
</dbReference>
<protein>
    <submittedName>
        <fullName evidence="3">PorT family protein</fullName>
    </submittedName>
</protein>
<evidence type="ECO:0000313" key="3">
    <source>
        <dbReference type="EMBL" id="MBC9932204.1"/>
    </source>
</evidence>
<evidence type="ECO:0000259" key="2">
    <source>
        <dbReference type="Pfam" id="PF13568"/>
    </source>
</evidence>
<gene>
    <name evidence="3" type="ORF">ICL07_17595</name>
</gene>
<organism evidence="3 4">
    <name type="scientific">Chitinophaga qingshengii</name>
    <dbReference type="NCBI Taxonomy" id="1569794"/>
    <lineage>
        <taxon>Bacteria</taxon>
        <taxon>Pseudomonadati</taxon>
        <taxon>Bacteroidota</taxon>
        <taxon>Chitinophagia</taxon>
        <taxon>Chitinophagales</taxon>
        <taxon>Chitinophagaceae</taxon>
        <taxon>Chitinophaga</taxon>
    </lineage>
</organism>
<dbReference type="SUPFAM" id="SSF56925">
    <property type="entry name" value="OMPA-like"/>
    <property type="match status" value="1"/>
</dbReference>